<reference evidence="1" key="1">
    <citation type="submission" date="2021-06" db="EMBL/GenBank/DDBJ databases">
        <title>Comparative genomics, transcriptomics and evolutionary studies reveal genomic signatures of adaptation to plant cell wall in hemibiotrophic fungi.</title>
        <authorList>
            <consortium name="DOE Joint Genome Institute"/>
            <person name="Baroncelli R."/>
            <person name="Diaz J.F."/>
            <person name="Benocci T."/>
            <person name="Peng M."/>
            <person name="Battaglia E."/>
            <person name="Haridas S."/>
            <person name="Andreopoulos W."/>
            <person name="Labutti K."/>
            <person name="Pangilinan J."/>
            <person name="Floch G.L."/>
            <person name="Makela M.R."/>
            <person name="Henrissat B."/>
            <person name="Grigoriev I.V."/>
            <person name="Crouch J.A."/>
            <person name="De Vries R.P."/>
            <person name="Sukno S.A."/>
            <person name="Thon M.R."/>
        </authorList>
    </citation>
    <scope>NUCLEOTIDE SEQUENCE</scope>
    <source>
        <strain evidence="1">CBS 102054</strain>
    </source>
</reference>
<comment type="caution">
    <text evidence="1">The sequence shown here is derived from an EMBL/GenBank/DDBJ whole genome shotgun (WGS) entry which is preliminary data.</text>
</comment>
<evidence type="ECO:0000313" key="1">
    <source>
        <dbReference type="EMBL" id="KAK1637129.1"/>
    </source>
</evidence>
<name>A0AAI9ZS29_9PEZI</name>
<keyword evidence="2" id="KW-1185">Reference proteome</keyword>
<proteinExistence type="predicted"/>
<protein>
    <submittedName>
        <fullName evidence="1">Uncharacterized protein</fullName>
    </submittedName>
</protein>
<accession>A0AAI9ZS29</accession>
<dbReference type="Proteomes" id="UP001243989">
    <property type="component" value="Unassembled WGS sequence"/>
</dbReference>
<dbReference type="RefSeq" id="XP_060445736.1">
    <property type="nucleotide sequence ID" value="XM_060582765.1"/>
</dbReference>
<evidence type="ECO:0000313" key="2">
    <source>
        <dbReference type="Proteomes" id="UP001243989"/>
    </source>
</evidence>
<dbReference type="GeneID" id="85467627"/>
<gene>
    <name evidence="1" type="ORF">BDP81DRAFT_218888</name>
</gene>
<sequence length="149" mass="16190">MAFPGPSNGCFVLTWPVAGHRSLAKGHVAAVDLGLGVAMARSVASFTGRAFNILIQRHPCRSRWCLADLDAPRQPPPPPPRTTTEIFSWGLRNSLRPNQRTSSIARVVEAWLDWLLLRARAGAQNESRTGDSYPGVPGNRVDTGGICYV</sequence>
<organism evidence="1 2">
    <name type="scientific">Colletotrichum phormii</name>
    <dbReference type="NCBI Taxonomy" id="359342"/>
    <lineage>
        <taxon>Eukaryota</taxon>
        <taxon>Fungi</taxon>
        <taxon>Dikarya</taxon>
        <taxon>Ascomycota</taxon>
        <taxon>Pezizomycotina</taxon>
        <taxon>Sordariomycetes</taxon>
        <taxon>Hypocreomycetidae</taxon>
        <taxon>Glomerellales</taxon>
        <taxon>Glomerellaceae</taxon>
        <taxon>Colletotrichum</taxon>
        <taxon>Colletotrichum acutatum species complex</taxon>
    </lineage>
</organism>
<dbReference type="EMBL" id="JAHMHQ010000009">
    <property type="protein sequence ID" value="KAK1637129.1"/>
    <property type="molecule type" value="Genomic_DNA"/>
</dbReference>
<dbReference type="AlphaFoldDB" id="A0AAI9ZS29"/>